<reference evidence="1" key="1">
    <citation type="journal article" date="2015" name="Nature">
        <title>Complex archaea that bridge the gap between prokaryotes and eukaryotes.</title>
        <authorList>
            <person name="Spang A."/>
            <person name="Saw J.H."/>
            <person name="Jorgensen S.L."/>
            <person name="Zaremba-Niedzwiedzka K."/>
            <person name="Martijn J."/>
            <person name="Lind A.E."/>
            <person name="van Eijk R."/>
            <person name="Schleper C."/>
            <person name="Guy L."/>
            <person name="Ettema T.J."/>
        </authorList>
    </citation>
    <scope>NUCLEOTIDE SEQUENCE</scope>
</reference>
<name>A0A0F9PZN2_9ZZZZ</name>
<dbReference type="InterPro" id="IPR019734">
    <property type="entry name" value="TPR_rpt"/>
</dbReference>
<protein>
    <submittedName>
        <fullName evidence="1">Uncharacterized protein</fullName>
    </submittedName>
</protein>
<gene>
    <name evidence="1" type="ORF">LCGC14_1076780</name>
</gene>
<dbReference type="EMBL" id="LAZR01004686">
    <property type="protein sequence ID" value="KKN06486.1"/>
    <property type="molecule type" value="Genomic_DNA"/>
</dbReference>
<dbReference type="SUPFAM" id="SSF48452">
    <property type="entry name" value="TPR-like"/>
    <property type="match status" value="1"/>
</dbReference>
<dbReference type="Gene3D" id="1.25.40.10">
    <property type="entry name" value="Tetratricopeptide repeat domain"/>
    <property type="match status" value="1"/>
</dbReference>
<comment type="caution">
    <text evidence="1">The sequence shown here is derived from an EMBL/GenBank/DDBJ whole genome shotgun (WGS) entry which is preliminary data.</text>
</comment>
<organism evidence="1">
    <name type="scientific">marine sediment metagenome</name>
    <dbReference type="NCBI Taxonomy" id="412755"/>
    <lineage>
        <taxon>unclassified sequences</taxon>
        <taxon>metagenomes</taxon>
        <taxon>ecological metagenomes</taxon>
    </lineage>
</organism>
<accession>A0A0F9PZN2</accession>
<dbReference type="PROSITE" id="PS50005">
    <property type="entry name" value="TPR"/>
    <property type="match status" value="1"/>
</dbReference>
<proteinExistence type="predicted"/>
<sequence>MVFNDEIETLLNKALYYGAKGDFTKVIKYLKRVLQLNTDRFQIWDLLSKNYFLIGDYGQAGLCKAMADELKNRDKKEKRSQQLYV</sequence>
<evidence type="ECO:0000313" key="1">
    <source>
        <dbReference type="EMBL" id="KKN06486.1"/>
    </source>
</evidence>
<dbReference type="InterPro" id="IPR011990">
    <property type="entry name" value="TPR-like_helical_dom_sf"/>
</dbReference>
<dbReference type="AlphaFoldDB" id="A0A0F9PZN2"/>